<keyword evidence="1" id="KW-0812">Transmembrane</keyword>
<dbReference type="RefSeq" id="WP_084017516.1">
    <property type="nucleotide sequence ID" value="NZ_FWXS01000006.1"/>
</dbReference>
<evidence type="ECO:0000256" key="1">
    <source>
        <dbReference type="SAM" id="Phobius"/>
    </source>
</evidence>
<dbReference type="Proteomes" id="UP000192393">
    <property type="component" value="Unassembled WGS sequence"/>
</dbReference>
<gene>
    <name evidence="2" type="ORF">SAMN06296427_10625</name>
</gene>
<dbReference type="OrthoDB" id="1452926at2"/>
<keyword evidence="1" id="KW-1133">Transmembrane helix</keyword>
<name>A0A1W2BBE0_9FLAO</name>
<reference evidence="2 3" key="1">
    <citation type="submission" date="2017-04" db="EMBL/GenBank/DDBJ databases">
        <authorList>
            <person name="Afonso C.L."/>
            <person name="Miller P.J."/>
            <person name="Scott M.A."/>
            <person name="Spackman E."/>
            <person name="Goraichik I."/>
            <person name="Dimitrov K.M."/>
            <person name="Suarez D.L."/>
            <person name="Swayne D.E."/>
        </authorList>
    </citation>
    <scope>NUCLEOTIDE SEQUENCE [LARGE SCALE GENOMIC DNA]</scope>
    <source>
        <strain evidence="2 3">CGMCC 1.12708</strain>
    </source>
</reference>
<evidence type="ECO:0000313" key="3">
    <source>
        <dbReference type="Proteomes" id="UP000192393"/>
    </source>
</evidence>
<keyword evidence="3" id="KW-1185">Reference proteome</keyword>
<organism evidence="2 3">
    <name type="scientific">Moheibacter sediminis</name>
    <dbReference type="NCBI Taxonomy" id="1434700"/>
    <lineage>
        <taxon>Bacteria</taxon>
        <taxon>Pseudomonadati</taxon>
        <taxon>Bacteroidota</taxon>
        <taxon>Flavobacteriia</taxon>
        <taxon>Flavobacteriales</taxon>
        <taxon>Weeksellaceae</taxon>
        <taxon>Moheibacter</taxon>
    </lineage>
</organism>
<proteinExistence type="predicted"/>
<feature type="transmembrane region" description="Helical" evidence="1">
    <location>
        <begin position="20"/>
        <end position="41"/>
    </location>
</feature>
<sequence length="158" mass="18710">MKTYSKISNKNTIGLRLKIIELLMLLHLPIFFLLFFIRISNAYKEEFGILLSISFVFLTIMFFRARYFELDSSGEVISIRSYHPIFKNMERRAEFPKQKLQDYKVEKKPGGAVIKVYLKMLEKKNTSVKYSIQGLSKNNVQKLEKSLEKTKEEYKSYL</sequence>
<keyword evidence="1" id="KW-0472">Membrane</keyword>
<dbReference type="AlphaFoldDB" id="A0A1W2BBE0"/>
<evidence type="ECO:0000313" key="2">
    <source>
        <dbReference type="EMBL" id="SMC70131.1"/>
    </source>
</evidence>
<dbReference type="EMBL" id="FWXS01000006">
    <property type="protein sequence ID" value="SMC70131.1"/>
    <property type="molecule type" value="Genomic_DNA"/>
</dbReference>
<accession>A0A1W2BBE0</accession>
<feature type="transmembrane region" description="Helical" evidence="1">
    <location>
        <begin position="47"/>
        <end position="63"/>
    </location>
</feature>
<protein>
    <submittedName>
        <fullName evidence="2">Uncharacterized protein</fullName>
    </submittedName>
</protein>